<dbReference type="SUPFAM" id="SSF53474">
    <property type="entry name" value="alpha/beta-Hydrolases"/>
    <property type="match status" value="1"/>
</dbReference>
<evidence type="ECO:0000313" key="2">
    <source>
        <dbReference type="Proteomes" id="UP000198253"/>
    </source>
</evidence>
<dbReference type="RefSeq" id="WP_088983127.1">
    <property type="nucleotide sequence ID" value="NZ_LT607413.1"/>
</dbReference>
<proteinExistence type="predicted"/>
<dbReference type="Proteomes" id="UP000198253">
    <property type="component" value="Chromosome I"/>
</dbReference>
<evidence type="ECO:0008006" key="3">
    <source>
        <dbReference type="Google" id="ProtNLM"/>
    </source>
</evidence>
<name>A0A1C4YMZ3_MICEC</name>
<keyword evidence="2" id="KW-1185">Reference proteome</keyword>
<reference evidence="2" key="1">
    <citation type="submission" date="2016-06" db="EMBL/GenBank/DDBJ databases">
        <authorList>
            <person name="Varghese N."/>
            <person name="Submissions Spin"/>
        </authorList>
    </citation>
    <scope>NUCLEOTIDE SEQUENCE [LARGE SCALE GENOMIC DNA]</scope>
    <source>
        <strain evidence="2">DSM 43816</strain>
    </source>
</reference>
<dbReference type="InParanoid" id="A0A1C4YMZ3"/>
<dbReference type="InterPro" id="IPR029058">
    <property type="entry name" value="AB_hydrolase_fold"/>
</dbReference>
<dbReference type="Gene3D" id="3.40.50.1820">
    <property type="entry name" value="alpha/beta hydrolase"/>
    <property type="match status" value="1"/>
</dbReference>
<dbReference type="EMBL" id="LT607413">
    <property type="protein sequence ID" value="SCF22050.1"/>
    <property type="molecule type" value="Genomic_DNA"/>
</dbReference>
<dbReference type="OrthoDB" id="4535652at2"/>
<evidence type="ECO:0000313" key="1">
    <source>
        <dbReference type="EMBL" id="SCF22050.1"/>
    </source>
</evidence>
<organism evidence="1 2">
    <name type="scientific">Micromonospora echinospora</name>
    <name type="common">Micromonospora purpurea</name>
    <dbReference type="NCBI Taxonomy" id="1877"/>
    <lineage>
        <taxon>Bacteria</taxon>
        <taxon>Bacillati</taxon>
        <taxon>Actinomycetota</taxon>
        <taxon>Actinomycetes</taxon>
        <taxon>Micromonosporales</taxon>
        <taxon>Micromonosporaceae</taxon>
        <taxon>Micromonospora</taxon>
    </lineage>
</organism>
<protein>
    <recommendedName>
        <fullName evidence="3">Alpha/beta hydrolase</fullName>
    </recommendedName>
</protein>
<accession>A0A1C4YMZ3</accession>
<dbReference type="AlphaFoldDB" id="A0A1C4YMZ3"/>
<sequence>MSEQEQAVGRTSLAARVAGAPAVPVEVPAADEEWDEGIPHGFARVYYADGPPGIRRPVVMADGFNLGRSDLDWLYQGLDGTFPLITTLRRQGRTVILLGFDERTAPITTNAEAAIAVIRRTTETQVDAGPLSVGGFSMGGLITRYALARMEHENIPHRTALYFSYDTPHRGGHIPVGIQAFAHFIPGPENDFAVQMNSPAAKEMMWRHYDSEDGTIRRHPDRDEFLEQLRAVGEWPVGPRKIGVANGSGEGMPIPVEPGEVALTVNGLLFPGTTFRIQATGDDVTVAELVRTLPPARQVVTTSGFPEIDGAPGGTLDSYRIIAEALRENGGLVDLRKPTVCFVPTVSAVAIRDLDDQDDLYAKVNALDPSESELDEFLCSSTTTPHTAVTEELCTWILDRLPD</sequence>
<gene>
    <name evidence="1" type="ORF">GA0070618_4163</name>
</gene>